<feature type="transmembrane region" description="Helical" evidence="1">
    <location>
        <begin position="70"/>
        <end position="93"/>
    </location>
</feature>
<accession>A0A8J2Z2U1</accession>
<reference evidence="2" key="1">
    <citation type="journal article" date="2014" name="Int. J. Syst. Evol. Microbiol.">
        <title>Complete genome sequence of Corynebacterium casei LMG S-19264T (=DSM 44701T), isolated from a smear-ripened cheese.</title>
        <authorList>
            <consortium name="US DOE Joint Genome Institute (JGI-PGF)"/>
            <person name="Walter F."/>
            <person name="Albersmeier A."/>
            <person name="Kalinowski J."/>
            <person name="Ruckert C."/>
        </authorList>
    </citation>
    <scope>NUCLEOTIDE SEQUENCE</scope>
    <source>
        <strain evidence="2">CGMCC 1.15758</strain>
    </source>
</reference>
<evidence type="ECO:0000313" key="2">
    <source>
        <dbReference type="EMBL" id="GGF92368.1"/>
    </source>
</evidence>
<dbReference type="RefSeq" id="WP_117002060.1">
    <property type="nucleotide sequence ID" value="NZ_BMJS01000005.1"/>
</dbReference>
<comment type="caution">
    <text evidence="2">The sequence shown here is derived from an EMBL/GenBank/DDBJ whole genome shotgun (WGS) entry which is preliminary data.</text>
</comment>
<keyword evidence="1" id="KW-0812">Transmembrane</keyword>
<gene>
    <name evidence="2" type="ORF">GCM10010995_06940</name>
</gene>
<keyword evidence="1" id="KW-0472">Membrane</keyword>
<dbReference type="AlphaFoldDB" id="A0A8J2Z2U1"/>
<keyword evidence="1" id="KW-1133">Transmembrane helix</keyword>
<organism evidence="2 3">
    <name type="scientific">Cysteiniphilum litorale</name>
    <dbReference type="NCBI Taxonomy" id="2056700"/>
    <lineage>
        <taxon>Bacteria</taxon>
        <taxon>Pseudomonadati</taxon>
        <taxon>Pseudomonadota</taxon>
        <taxon>Gammaproteobacteria</taxon>
        <taxon>Thiotrichales</taxon>
        <taxon>Fastidiosibacteraceae</taxon>
        <taxon>Cysteiniphilum</taxon>
    </lineage>
</organism>
<name>A0A8J2Z2U1_9GAMM</name>
<proteinExistence type="predicted"/>
<reference evidence="2" key="2">
    <citation type="submission" date="2020-09" db="EMBL/GenBank/DDBJ databases">
        <authorList>
            <person name="Sun Q."/>
            <person name="Zhou Y."/>
        </authorList>
    </citation>
    <scope>NUCLEOTIDE SEQUENCE</scope>
    <source>
        <strain evidence="2">CGMCC 1.15758</strain>
    </source>
</reference>
<evidence type="ECO:0000256" key="1">
    <source>
        <dbReference type="SAM" id="Phobius"/>
    </source>
</evidence>
<protein>
    <submittedName>
        <fullName evidence="2">Uncharacterized protein</fullName>
    </submittedName>
</protein>
<sequence>MKHKNKQSLAIRKNKVVGNNSYIIRSALKTLFGGLLLCSPLLTLAADTNGTIFDWLTSILSVGDAGKLKATIFVAMAVVGTFLLVYVGLYGFYRRTRARAGDQEAPSSNSCKAGIIFGIILIAASPFINMVGKTVGVDNAAQKASSGDVQFN</sequence>
<evidence type="ECO:0000313" key="3">
    <source>
        <dbReference type="Proteomes" id="UP000636949"/>
    </source>
</evidence>
<feature type="transmembrane region" description="Helical" evidence="1">
    <location>
        <begin position="113"/>
        <end position="132"/>
    </location>
</feature>
<keyword evidence="3" id="KW-1185">Reference proteome</keyword>
<dbReference type="EMBL" id="BMJS01000005">
    <property type="protein sequence ID" value="GGF92368.1"/>
    <property type="molecule type" value="Genomic_DNA"/>
</dbReference>
<dbReference type="Proteomes" id="UP000636949">
    <property type="component" value="Unassembled WGS sequence"/>
</dbReference>